<proteinExistence type="predicted"/>
<accession>A0A8K0KXL7</accession>
<evidence type="ECO:0000313" key="3">
    <source>
        <dbReference type="Proteomes" id="UP000809789"/>
    </source>
</evidence>
<organism evidence="2 3">
    <name type="scientific">Elsinoe batatas</name>
    <dbReference type="NCBI Taxonomy" id="2601811"/>
    <lineage>
        <taxon>Eukaryota</taxon>
        <taxon>Fungi</taxon>
        <taxon>Dikarya</taxon>
        <taxon>Ascomycota</taxon>
        <taxon>Pezizomycotina</taxon>
        <taxon>Dothideomycetes</taxon>
        <taxon>Dothideomycetidae</taxon>
        <taxon>Myriangiales</taxon>
        <taxon>Elsinoaceae</taxon>
        <taxon>Elsinoe</taxon>
    </lineage>
</organism>
<feature type="compositionally biased region" description="Acidic residues" evidence="1">
    <location>
        <begin position="131"/>
        <end position="150"/>
    </location>
</feature>
<dbReference type="AlphaFoldDB" id="A0A8K0KXL7"/>
<dbReference type="OrthoDB" id="5403747at2759"/>
<sequence length="161" mass="16797">MPPKAAAANGATGSISLSEHDLKLIGMVFQCMAEEPKVDIKKLAAMAGYTNPGSASNAWRALKTKLGIVAVAKTDDNGVPATPASKGRKRAKKDAGGEGEQDTPTKKARGRKAKEAAKEAIEEEVKAEIKDESDDDDDDEDAPGSPDDMDTAAGAKVKDET</sequence>
<protein>
    <submittedName>
        <fullName evidence="2">Uncharacterized protein</fullName>
    </submittedName>
</protein>
<keyword evidence="3" id="KW-1185">Reference proteome</keyword>
<dbReference type="EMBL" id="JAESVG020000008">
    <property type="protein sequence ID" value="KAG8625407.1"/>
    <property type="molecule type" value="Genomic_DNA"/>
</dbReference>
<name>A0A8K0KXL7_9PEZI</name>
<evidence type="ECO:0000256" key="1">
    <source>
        <dbReference type="SAM" id="MobiDB-lite"/>
    </source>
</evidence>
<gene>
    <name evidence="2" type="ORF">KVT40_007158</name>
</gene>
<comment type="caution">
    <text evidence="2">The sequence shown here is derived from an EMBL/GenBank/DDBJ whole genome shotgun (WGS) entry which is preliminary data.</text>
</comment>
<feature type="region of interest" description="Disordered" evidence="1">
    <location>
        <begin position="71"/>
        <end position="161"/>
    </location>
</feature>
<dbReference type="Proteomes" id="UP000809789">
    <property type="component" value="Unassembled WGS sequence"/>
</dbReference>
<reference evidence="2" key="1">
    <citation type="submission" date="2021-07" db="EMBL/GenBank/DDBJ databases">
        <title>Elsinoe batatas strain:CRI-CJ2 Genome sequencing and assembly.</title>
        <authorList>
            <person name="Huang L."/>
        </authorList>
    </citation>
    <scope>NUCLEOTIDE SEQUENCE</scope>
    <source>
        <strain evidence="2">CRI-CJ2</strain>
    </source>
</reference>
<feature type="compositionally biased region" description="Basic and acidic residues" evidence="1">
    <location>
        <begin position="113"/>
        <end position="130"/>
    </location>
</feature>
<evidence type="ECO:0000313" key="2">
    <source>
        <dbReference type="EMBL" id="KAG8625407.1"/>
    </source>
</evidence>